<dbReference type="EMBL" id="CAKXAJ010009038">
    <property type="protein sequence ID" value="CAH2211054.1"/>
    <property type="molecule type" value="Genomic_DNA"/>
</dbReference>
<protein>
    <submittedName>
        <fullName evidence="4">Jg1392 protein</fullName>
    </submittedName>
</protein>
<evidence type="ECO:0000256" key="2">
    <source>
        <dbReference type="SAM" id="MobiDB-lite"/>
    </source>
</evidence>
<dbReference type="InterPro" id="IPR057251">
    <property type="entry name" value="FP_C"/>
</dbReference>
<accession>A0A8S4QN61</accession>
<gene>
    <name evidence="4" type="primary">jg1392</name>
    <name evidence="4" type="ORF">PAEG_LOCUS2900</name>
</gene>
<organism evidence="4 5">
    <name type="scientific">Pararge aegeria aegeria</name>
    <dbReference type="NCBI Taxonomy" id="348720"/>
    <lineage>
        <taxon>Eukaryota</taxon>
        <taxon>Metazoa</taxon>
        <taxon>Ecdysozoa</taxon>
        <taxon>Arthropoda</taxon>
        <taxon>Hexapoda</taxon>
        <taxon>Insecta</taxon>
        <taxon>Pterygota</taxon>
        <taxon>Neoptera</taxon>
        <taxon>Endopterygota</taxon>
        <taxon>Lepidoptera</taxon>
        <taxon>Glossata</taxon>
        <taxon>Ditrysia</taxon>
        <taxon>Papilionoidea</taxon>
        <taxon>Nymphalidae</taxon>
        <taxon>Satyrinae</taxon>
        <taxon>Satyrini</taxon>
        <taxon>Parargina</taxon>
        <taxon>Pararge</taxon>
    </lineage>
</organism>
<name>A0A8S4QN61_9NEOP</name>
<sequence length="306" mass="35564">MPLKRTPPNSPSATRLTLQIDSDSKSSDRCNSPTNSAKKLSQASRKHKRRREGSFGDDSDANVDFRDELLKLFEEFKKQQDKNFKILQDTISKQNKDIQSTLDFISSRYDDMQKKIELLESEKKKSLAIIQTLEEKVETFERRNNAACLEIRNIPTTTPENKIDLTNYIIKTGKVLNTTIQSCDIRNIYRASSKVNTIKPIVVEFTTVSMKEKLLQLSKSYNRKHCNNKLSSQTLNLDGPAKPVYISEFLTYKARKLFAQAREFGTKNNFAFCWTAHNRIYLRRKEGDPYCRIDCERDLEKLRKVR</sequence>
<keyword evidence="5" id="KW-1185">Reference proteome</keyword>
<feature type="domain" description="FP protein C-terminal" evidence="3">
    <location>
        <begin position="251"/>
        <end position="302"/>
    </location>
</feature>
<keyword evidence="1" id="KW-0175">Coiled coil</keyword>
<evidence type="ECO:0000256" key="1">
    <source>
        <dbReference type="SAM" id="Coils"/>
    </source>
</evidence>
<dbReference type="OrthoDB" id="7477547at2759"/>
<evidence type="ECO:0000313" key="4">
    <source>
        <dbReference type="EMBL" id="CAH2211054.1"/>
    </source>
</evidence>
<feature type="region of interest" description="Disordered" evidence="2">
    <location>
        <begin position="1"/>
        <end position="58"/>
    </location>
</feature>
<dbReference type="Pfam" id="PF25298">
    <property type="entry name" value="Baculo_FP_2nd"/>
    <property type="match status" value="1"/>
</dbReference>
<reference evidence="4" key="1">
    <citation type="submission" date="2022-03" db="EMBL/GenBank/DDBJ databases">
        <authorList>
            <person name="Lindestad O."/>
        </authorList>
    </citation>
    <scope>NUCLEOTIDE SEQUENCE</scope>
</reference>
<dbReference type="AlphaFoldDB" id="A0A8S4QN61"/>
<feature type="compositionally biased region" description="Polar residues" evidence="2">
    <location>
        <begin position="29"/>
        <end position="43"/>
    </location>
</feature>
<dbReference type="Proteomes" id="UP000838756">
    <property type="component" value="Unassembled WGS sequence"/>
</dbReference>
<evidence type="ECO:0000259" key="3">
    <source>
        <dbReference type="Pfam" id="PF25298"/>
    </source>
</evidence>
<evidence type="ECO:0000313" key="5">
    <source>
        <dbReference type="Proteomes" id="UP000838756"/>
    </source>
</evidence>
<feature type="coiled-coil region" evidence="1">
    <location>
        <begin position="102"/>
        <end position="150"/>
    </location>
</feature>
<feature type="compositionally biased region" description="Polar residues" evidence="2">
    <location>
        <begin position="11"/>
        <end position="21"/>
    </location>
</feature>
<comment type="caution">
    <text evidence="4">The sequence shown here is derived from an EMBL/GenBank/DDBJ whole genome shotgun (WGS) entry which is preliminary data.</text>
</comment>
<proteinExistence type="predicted"/>